<evidence type="ECO:0000313" key="2">
    <source>
        <dbReference type="Proteomes" id="UP000663836"/>
    </source>
</evidence>
<name>A0A820B7H7_9BILA</name>
<proteinExistence type="predicted"/>
<feature type="non-terminal residue" evidence="1">
    <location>
        <position position="1"/>
    </location>
</feature>
<comment type="caution">
    <text evidence="1">The sequence shown here is derived from an EMBL/GenBank/DDBJ whole genome shotgun (WGS) entry which is preliminary data.</text>
</comment>
<dbReference type="Proteomes" id="UP000663836">
    <property type="component" value="Unassembled WGS sequence"/>
</dbReference>
<dbReference type="EMBL" id="CAJOBD010014637">
    <property type="protein sequence ID" value="CAF4201776.1"/>
    <property type="molecule type" value="Genomic_DNA"/>
</dbReference>
<organism evidence="1 2">
    <name type="scientific">Rotaria sordida</name>
    <dbReference type="NCBI Taxonomy" id="392033"/>
    <lineage>
        <taxon>Eukaryota</taxon>
        <taxon>Metazoa</taxon>
        <taxon>Spiralia</taxon>
        <taxon>Gnathifera</taxon>
        <taxon>Rotifera</taxon>
        <taxon>Eurotatoria</taxon>
        <taxon>Bdelloidea</taxon>
        <taxon>Philodinida</taxon>
        <taxon>Philodinidae</taxon>
        <taxon>Rotaria</taxon>
    </lineage>
</organism>
<reference evidence="1" key="1">
    <citation type="submission" date="2021-02" db="EMBL/GenBank/DDBJ databases">
        <authorList>
            <person name="Nowell W R."/>
        </authorList>
    </citation>
    <scope>NUCLEOTIDE SEQUENCE</scope>
</reference>
<dbReference type="AlphaFoldDB" id="A0A820B7H7"/>
<gene>
    <name evidence="1" type="ORF">JBS370_LOCUS36558</name>
</gene>
<evidence type="ECO:0000313" key="1">
    <source>
        <dbReference type="EMBL" id="CAF4201776.1"/>
    </source>
</evidence>
<accession>A0A820B7H7</accession>
<protein>
    <submittedName>
        <fullName evidence="1">Uncharacterized protein</fullName>
    </submittedName>
</protein>
<sequence length="96" mass="10997">VYFARSIEGTIGKAKSSGGATIIAEIRMGKVYEVDRDHIANNHPNFKKEIYEDEFAIRNANKQIVKWVMVIDQQFDSKVEDYGLITEFDSTKCFCI</sequence>